<gene>
    <name evidence="3" type="ORF">G3576_09795</name>
</gene>
<accession>A0A6M1LJ03</accession>
<evidence type="ECO:0000313" key="3">
    <source>
        <dbReference type="EMBL" id="NGM20306.1"/>
    </source>
</evidence>
<sequence>MSRSLAATTRDAELRALAAGGQPVAGAWAQVTGHLIRRLSSDHAAIFAEPSPDPARGTTDWYAEGEGESIAIDEAPEAAARFEELAAGIRKEAERLSGERDEGLRLLGELLRQAIEVPGREFIRLRGESIFLVAWGHHRAGRAAPAELVRALPAAAAPMAMLALAATRRAATWLWALLAAALLALMLALGLFLAWRDPFGWLVPPPMQCVANPDDLALLEELNRVREEEAALRRQIADAAEELGRRRLLCEPPPPPPRPVPPPAPEPPAPPPAPEPEPEPVPPPPPPAPPPPEPPRPPQNDDADRARREGAQEGRVQVILGWDSRDDLDLSIVCPDGTVISYMQRQGCGGTLDVDRNVGNQRTRTPVENVYFDNPQPGTYQVRVHQYDHVDRQETPYRVTIRIAGQPDRTITGVARPGPPRVVDRFTIPGR</sequence>
<dbReference type="AlphaFoldDB" id="A0A6M1LJ03"/>
<feature type="transmembrane region" description="Helical" evidence="2">
    <location>
        <begin position="173"/>
        <end position="195"/>
    </location>
</feature>
<feature type="compositionally biased region" description="Basic and acidic residues" evidence="1">
    <location>
        <begin position="302"/>
        <end position="312"/>
    </location>
</feature>
<evidence type="ECO:0000256" key="2">
    <source>
        <dbReference type="SAM" id="Phobius"/>
    </source>
</evidence>
<protein>
    <recommendedName>
        <fullName evidence="5">DUF2135 domain-containing protein</fullName>
    </recommendedName>
</protein>
<proteinExistence type="predicted"/>
<name>A0A6M1LJ03_9PROT</name>
<dbReference type="PANTHER" id="PTHR45691">
    <property type="entry name" value="PROTEIN DIAPHANOUS"/>
    <property type="match status" value="1"/>
</dbReference>
<feature type="region of interest" description="Disordered" evidence="1">
    <location>
        <begin position="245"/>
        <end position="318"/>
    </location>
</feature>
<keyword evidence="2" id="KW-1133">Transmembrane helix</keyword>
<dbReference type="Proteomes" id="UP000475385">
    <property type="component" value="Unassembled WGS sequence"/>
</dbReference>
<dbReference type="RefSeq" id="WP_164694209.1">
    <property type="nucleotide sequence ID" value="NZ_JAAIKB010000003.1"/>
</dbReference>
<dbReference type="EMBL" id="JAAIKB010000003">
    <property type="protein sequence ID" value="NGM20306.1"/>
    <property type="molecule type" value="Genomic_DNA"/>
</dbReference>
<evidence type="ECO:0008006" key="5">
    <source>
        <dbReference type="Google" id="ProtNLM"/>
    </source>
</evidence>
<dbReference type="PANTHER" id="PTHR45691:SF6">
    <property type="entry name" value="PROTEIN DIAPHANOUS"/>
    <property type="match status" value="1"/>
</dbReference>
<comment type="caution">
    <text evidence="3">The sequence shown here is derived from an EMBL/GenBank/DDBJ whole genome shotgun (WGS) entry which is preliminary data.</text>
</comment>
<keyword evidence="2" id="KW-0472">Membrane</keyword>
<evidence type="ECO:0000313" key="4">
    <source>
        <dbReference type="Proteomes" id="UP000475385"/>
    </source>
</evidence>
<keyword evidence="4" id="KW-1185">Reference proteome</keyword>
<dbReference type="InterPro" id="IPR051412">
    <property type="entry name" value="Formin_Homology_Diaphanous_sf"/>
</dbReference>
<organism evidence="3 4">
    <name type="scientific">Falsiroseomonas algicola</name>
    <dbReference type="NCBI Taxonomy" id="2716930"/>
    <lineage>
        <taxon>Bacteria</taxon>
        <taxon>Pseudomonadati</taxon>
        <taxon>Pseudomonadota</taxon>
        <taxon>Alphaproteobacteria</taxon>
        <taxon>Acetobacterales</taxon>
        <taxon>Roseomonadaceae</taxon>
        <taxon>Falsiroseomonas</taxon>
    </lineage>
</organism>
<keyword evidence="2" id="KW-0812">Transmembrane</keyword>
<dbReference type="Gene3D" id="2.60.120.380">
    <property type="match status" value="1"/>
</dbReference>
<dbReference type="GO" id="GO:0005884">
    <property type="term" value="C:actin filament"/>
    <property type="evidence" value="ECO:0007669"/>
    <property type="project" value="TreeGrafter"/>
</dbReference>
<dbReference type="GO" id="GO:0030041">
    <property type="term" value="P:actin filament polymerization"/>
    <property type="evidence" value="ECO:0007669"/>
    <property type="project" value="TreeGrafter"/>
</dbReference>
<feature type="compositionally biased region" description="Pro residues" evidence="1">
    <location>
        <begin position="251"/>
        <end position="298"/>
    </location>
</feature>
<reference evidence="3 4" key="1">
    <citation type="submission" date="2020-02" db="EMBL/GenBank/DDBJ databases">
        <authorList>
            <person name="Kim H.M."/>
            <person name="Jeon C.O."/>
        </authorList>
    </citation>
    <scope>NUCLEOTIDE SEQUENCE [LARGE SCALE GENOMIC DNA]</scope>
    <source>
        <strain evidence="3 4">PeD5</strain>
    </source>
</reference>
<reference evidence="3 4" key="2">
    <citation type="submission" date="2020-03" db="EMBL/GenBank/DDBJ databases">
        <title>Roseomonas stagni sp. nov., isolated from pond water in Japan.</title>
        <authorList>
            <person name="Furuhata K."/>
            <person name="Miyamoto H."/>
            <person name="Goto K."/>
        </authorList>
    </citation>
    <scope>NUCLEOTIDE SEQUENCE [LARGE SCALE GENOMIC DNA]</scope>
    <source>
        <strain evidence="3 4">PeD5</strain>
    </source>
</reference>
<evidence type="ECO:0000256" key="1">
    <source>
        <dbReference type="SAM" id="MobiDB-lite"/>
    </source>
</evidence>